<evidence type="ECO:0000313" key="1">
    <source>
        <dbReference type="EMBL" id="CAK0885956.1"/>
    </source>
</evidence>
<gene>
    <name evidence="1" type="ORF">PCOR1329_LOCUS67425</name>
</gene>
<dbReference type="Proteomes" id="UP001189429">
    <property type="component" value="Unassembled WGS sequence"/>
</dbReference>
<reference evidence="1" key="1">
    <citation type="submission" date="2023-10" db="EMBL/GenBank/DDBJ databases">
        <authorList>
            <person name="Chen Y."/>
            <person name="Shah S."/>
            <person name="Dougan E. K."/>
            <person name="Thang M."/>
            <person name="Chan C."/>
        </authorList>
    </citation>
    <scope>NUCLEOTIDE SEQUENCE [LARGE SCALE GENOMIC DNA]</scope>
</reference>
<sequence>MEGLVREFEQELWHLEGLVWAVRGALEQAGCRWVLLGQDMLFLHVGHLRAFLARLDPAEPVVLGNRLRGFGNGAVMASPWAQIWSRAAAERLVSSWDDKCRPDILTQDYLKQGGGGSDYGFGHCFGDLSPAVPYPDTRDDEGRDRFYLWPPSRMDEGNWSPGRLQASTSWPALHSGVGMARGSDGEWL</sequence>
<proteinExistence type="predicted"/>
<protein>
    <recommendedName>
        <fullName evidence="3">Nucleotide-diphospho-sugar transferase domain-containing protein</fullName>
    </recommendedName>
</protein>
<comment type="caution">
    <text evidence="1">The sequence shown here is derived from an EMBL/GenBank/DDBJ whole genome shotgun (WGS) entry which is preliminary data.</text>
</comment>
<evidence type="ECO:0008006" key="3">
    <source>
        <dbReference type="Google" id="ProtNLM"/>
    </source>
</evidence>
<dbReference type="EMBL" id="CAUYUJ010018738">
    <property type="protein sequence ID" value="CAK0885956.1"/>
    <property type="molecule type" value="Genomic_DNA"/>
</dbReference>
<keyword evidence="2" id="KW-1185">Reference proteome</keyword>
<name>A0ABN9WHK1_9DINO</name>
<evidence type="ECO:0000313" key="2">
    <source>
        <dbReference type="Proteomes" id="UP001189429"/>
    </source>
</evidence>
<organism evidence="1 2">
    <name type="scientific">Prorocentrum cordatum</name>
    <dbReference type="NCBI Taxonomy" id="2364126"/>
    <lineage>
        <taxon>Eukaryota</taxon>
        <taxon>Sar</taxon>
        <taxon>Alveolata</taxon>
        <taxon>Dinophyceae</taxon>
        <taxon>Prorocentrales</taxon>
        <taxon>Prorocentraceae</taxon>
        <taxon>Prorocentrum</taxon>
    </lineage>
</organism>
<accession>A0ABN9WHK1</accession>